<organism evidence="3 4">
    <name type="scientific">Roseobacter ponti</name>
    <dbReference type="NCBI Taxonomy" id="1891787"/>
    <lineage>
        <taxon>Bacteria</taxon>
        <taxon>Pseudomonadati</taxon>
        <taxon>Pseudomonadota</taxon>
        <taxon>Alphaproteobacteria</taxon>
        <taxon>Rhodobacterales</taxon>
        <taxon>Roseobacteraceae</taxon>
        <taxon>Roseobacter</taxon>
    </lineage>
</organism>
<feature type="region of interest" description="Disordered" evidence="1">
    <location>
        <begin position="1"/>
        <end position="20"/>
    </location>
</feature>
<reference evidence="3 4" key="1">
    <citation type="submission" date="2020-02" db="EMBL/GenBank/DDBJ databases">
        <title>Genome sequence of Roseobacter ponti.</title>
        <authorList>
            <person name="Hollensteiner J."/>
            <person name="Schneider D."/>
            <person name="Poehlein A."/>
            <person name="Daniel R."/>
        </authorList>
    </citation>
    <scope>NUCLEOTIDE SEQUENCE [LARGE SCALE GENOMIC DNA]</scope>
    <source>
        <strain evidence="3 4">DSM 106830</strain>
    </source>
</reference>
<proteinExistence type="predicted"/>
<feature type="compositionally biased region" description="Polar residues" evidence="1">
    <location>
        <begin position="8"/>
        <end position="18"/>
    </location>
</feature>
<dbReference type="Pfam" id="PF10135">
    <property type="entry name" value="Rod-binding"/>
    <property type="match status" value="1"/>
</dbReference>
<evidence type="ECO:0000313" key="4">
    <source>
        <dbReference type="Proteomes" id="UP000503308"/>
    </source>
</evidence>
<dbReference type="EMBL" id="CP048788">
    <property type="protein sequence ID" value="QJF53293.1"/>
    <property type="molecule type" value="Genomic_DNA"/>
</dbReference>
<evidence type="ECO:0000259" key="2">
    <source>
        <dbReference type="Pfam" id="PF10135"/>
    </source>
</evidence>
<evidence type="ECO:0000256" key="1">
    <source>
        <dbReference type="SAM" id="MobiDB-lite"/>
    </source>
</evidence>
<feature type="domain" description="Flagellar protein FlgJ N-terminal" evidence="2">
    <location>
        <begin position="36"/>
        <end position="84"/>
    </location>
</feature>
<sequence length="92" mass="9715">MAPITPVAQPSTPTFSQDQRLRAAAEKLEAGFLAEMLKSAGLGKTSEHFGGGAGEDQFSSFLLQEQALEMVRAGGIGLSESIYQALKEKNDG</sequence>
<dbReference type="InterPro" id="IPR019301">
    <property type="entry name" value="Flagellar_prot_FlgJ_N"/>
</dbReference>
<dbReference type="KEGG" id="rpon:G3256_18320"/>
<dbReference type="Proteomes" id="UP000503308">
    <property type="component" value="Chromosome"/>
</dbReference>
<evidence type="ECO:0000313" key="3">
    <source>
        <dbReference type="EMBL" id="QJF53293.1"/>
    </source>
</evidence>
<accession>A0A858T092</accession>
<dbReference type="RefSeq" id="WP_169642506.1">
    <property type="nucleotide sequence ID" value="NZ_CP048788.1"/>
</dbReference>
<protein>
    <submittedName>
        <fullName evidence="3">Chemotaxis protein chel</fullName>
    </submittedName>
</protein>
<gene>
    <name evidence="3" type="ORF">G3256_18320</name>
</gene>
<name>A0A858T092_9RHOB</name>
<keyword evidence="4" id="KW-1185">Reference proteome</keyword>
<dbReference type="AlphaFoldDB" id="A0A858T092"/>